<comment type="similarity">
    <text evidence="1">Belongs to the 'phage' integrase family.</text>
</comment>
<dbReference type="Gene3D" id="1.10.150.130">
    <property type="match status" value="1"/>
</dbReference>
<dbReference type="Pfam" id="PF00589">
    <property type="entry name" value="Phage_integrase"/>
    <property type="match status" value="1"/>
</dbReference>
<dbReference type="GO" id="GO:0015074">
    <property type="term" value="P:DNA integration"/>
    <property type="evidence" value="ECO:0007669"/>
    <property type="project" value="InterPro"/>
</dbReference>
<dbReference type="Proteomes" id="UP000232673">
    <property type="component" value="Unassembled WGS sequence"/>
</dbReference>
<dbReference type="Gene3D" id="1.10.443.10">
    <property type="entry name" value="Intergrase catalytic core"/>
    <property type="match status" value="1"/>
</dbReference>
<dbReference type="SUPFAM" id="SSF56349">
    <property type="entry name" value="DNA breaking-rejoining enzymes"/>
    <property type="match status" value="1"/>
</dbReference>
<evidence type="ECO:0000256" key="1">
    <source>
        <dbReference type="ARBA" id="ARBA00008857"/>
    </source>
</evidence>
<comment type="caution">
    <text evidence="5">The sequence shown here is derived from an EMBL/GenBank/DDBJ whole genome shotgun (WGS) entry which is preliminary data.</text>
</comment>
<protein>
    <submittedName>
        <fullName evidence="5">Integrase</fullName>
    </submittedName>
</protein>
<dbReference type="PROSITE" id="PS51898">
    <property type="entry name" value="TYR_RECOMBINASE"/>
    <property type="match status" value="1"/>
</dbReference>
<proteinExistence type="inferred from homology"/>
<dbReference type="CDD" id="cd01185">
    <property type="entry name" value="INTN1_C_like"/>
    <property type="match status" value="1"/>
</dbReference>
<evidence type="ECO:0000313" key="5">
    <source>
        <dbReference type="EMBL" id="PKD15910.1"/>
    </source>
</evidence>
<sequence length="433" mass="50611">MRTKNTFSVHFWVKPTNEKINNGIIYVRITVNQRRVLVSLKRKISFDLWDPSKKRAKGTSSEVKQINHYLESAKSRIFQCYQELNSKGKKVTAQLIKATYLGEVENSKSLRDLIEYHSRKIKNTHAAGSIRNYRVSEKYFFKFLNKERKTSDIYLKELDYKFLCDFEDFLGGYYPKRHPKAMGHNTIMKHIQRLRKMVTLAYNMEWIDKDPFRRWKNTFEKKDREFLTVGELSNLETYEFLVERLDRVRDLFVFSCYTGISYTDIMKLTKDNITIGLDRNKWIISKRQKTNTPIKVPLLDPVLELIKKYEDHPMTLVSGTLLPKITNEKLNVYLKEVAILCGIKKNLTFHMARHTFATTVTLSNGVPIETVSKLLGHTKISTTQIYARVLENKISQDMIALRGILKQKKDEDSTQSPNVASFSIYLGAIGFTR</sequence>
<name>A0A2N0TMF1_9FLAO</name>
<dbReference type="GO" id="GO:0006310">
    <property type="term" value="P:DNA recombination"/>
    <property type="evidence" value="ECO:0007669"/>
    <property type="project" value="UniProtKB-KW"/>
</dbReference>
<feature type="domain" description="Tyr recombinase" evidence="4">
    <location>
        <begin position="222"/>
        <end position="401"/>
    </location>
</feature>
<evidence type="ECO:0000256" key="2">
    <source>
        <dbReference type="ARBA" id="ARBA00023125"/>
    </source>
</evidence>
<dbReference type="AlphaFoldDB" id="A0A2N0TMF1"/>
<dbReference type="InterPro" id="IPR013762">
    <property type="entry name" value="Integrase-like_cat_sf"/>
</dbReference>
<dbReference type="PANTHER" id="PTHR30349:SF64">
    <property type="entry name" value="PROPHAGE INTEGRASE INTD-RELATED"/>
    <property type="match status" value="1"/>
</dbReference>
<evidence type="ECO:0000313" key="6">
    <source>
        <dbReference type="Proteomes" id="UP000232673"/>
    </source>
</evidence>
<evidence type="ECO:0000259" key="4">
    <source>
        <dbReference type="PROSITE" id="PS51898"/>
    </source>
</evidence>
<dbReference type="InterPro" id="IPR025269">
    <property type="entry name" value="SAM-like_dom"/>
</dbReference>
<reference evidence="5 6" key="1">
    <citation type="submission" date="2015-10" db="EMBL/GenBank/DDBJ databases">
        <title>Draft genome sequence of Salegentibacter salinarum KCTC 12975.</title>
        <authorList>
            <person name="Lin W."/>
            <person name="Zheng Q."/>
        </authorList>
    </citation>
    <scope>NUCLEOTIDE SEQUENCE [LARGE SCALE GENOMIC DNA]</scope>
    <source>
        <strain evidence="5 6">KCTC 12975</strain>
    </source>
</reference>
<dbReference type="InterPro" id="IPR011010">
    <property type="entry name" value="DNA_brk_join_enz"/>
</dbReference>
<dbReference type="InterPro" id="IPR035386">
    <property type="entry name" value="Arm-DNA-bind_5"/>
</dbReference>
<organism evidence="5 6">
    <name type="scientific">Salegentibacter salinarum</name>
    <dbReference type="NCBI Taxonomy" id="447422"/>
    <lineage>
        <taxon>Bacteria</taxon>
        <taxon>Pseudomonadati</taxon>
        <taxon>Bacteroidota</taxon>
        <taxon>Flavobacteriia</taxon>
        <taxon>Flavobacteriales</taxon>
        <taxon>Flavobacteriaceae</taxon>
        <taxon>Salegentibacter</taxon>
    </lineage>
</organism>
<dbReference type="RefSeq" id="WP_198550790.1">
    <property type="nucleotide sequence ID" value="NZ_FUZC01000008.1"/>
</dbReference>
<keyword evidence="3" id="KW-0233">DNA recombination</keyword>
<accession>A0A2N0TMF1</accession>
<keyword evidence="6" id="KW-1185">Reference proteome</keyword>
<evidence type="ECO:0000256" key="3">
    <source>
        <dbReference type="ARBA" id="ARBA00023172"/>
    </source>
</evidence>
<dbReference type="InterPro" id="IPR010998">
    <property type="entry name" value="Integrase_recombinase_N"/>
</dbReference>
<keyword evidence="2" id="KW-0238">DNA-binding</keyword>
<dbReference type="EMBL" id="LKTS01000048">
    <property type="protein sequence ID" value="PKD15910.1"/>
    <property type="molecule type" value="Genomic_DNA"/>
</dbReference>
<dbReference type="PANTHER" id="PTHR30349">
    <property type="entry name" value="PHAGE INTEGRASE-RELATED"/>
    <property type="match status" value="1"/>
</dbReference>
<dbReference type="GO" id="GO:0003677">
    <property type="term" value="F:DNA binding"/>
    <property type="evidence" value="ECO:0007669"/>
    <property type="project" value="UniProtKB-KW"/>
</dbReference>
<dbReference type="InterPro" id="IPR050090">
    <property type="entry name" value="Tyrosine_recombinase_XerCD"/>
</dbReference>
<dbReference type="Pfam" id="PF17293">
    <property type="entry name" value="Arm-DNA-bind_5"/>
    <property type="match status" value="1"/>
</dbReference>
<dbReference type="InterPro" id="IPR002104">
    <property type="entry name" value="Integrase_catalytic"/>
</dbReference>
<gene>
    <name evidence="5" type="ORF">APR41_10785</name>
</gene>
<dbReference type="Pfam" id="PF13102">
    <property type="entry name" value="Phage_int_SAM_5"/>
    <property type="match status" value="1"/>
</dbReference>
<dbReference type="STRING" id="447422.SAMN05660903_02352"/>